<comment type="caution">
    <text evidence="1">The sequence shown here is derived from an EMBL/GenBank/DDBJ whole genome shotgun (WGS) entry which is preliminary data.</text>
</comment>
<name>A0ABR7V0P4_9FLAO</name>
<dbReference type="EMBL" id="JABTCF010000006">
    <property type="protein sequence ID" value="MBD0778404.1"/>
    <property type="molecule type" value="Genomic_DNA"/>
</dbReference>
<dbReference type="Proteomes" id="UP001166021">
    <property type="component" value="Unassembled WGS sequence"/>
</dbReference>
<gene>
    <name evidence="1" type="ORF">HPE56_11420</name>
</gene>
<accession>A0ABR7V0P4</accession>
<organism evidence="1 2">
    <name type="scientific">Maribacter aquimaris</name>
    <dbReference type="NCBI Taxonomy" id="2737171"/>
    <lineage>
        <taxon>Bacteria</taxon>
        <taxon>Pseudomonadati</taxon>
        <taxon>Bacteroidota</taxon>
        <taxon>Flavobacteriia</taxon>
        <taxon>Flavobacteriales</taxon>
        <taxon>Flavobacteriaceae</taxon>
        <taxon>Maribacter</taxon>
    </lineage>
</organism>
<sequence>MSTRLFYEHESDSRIMFKKDKKELEGWTESLEYINQELDFLIDIENLMLNDANLYAQLLAMRRENTLKSGAMYRYETAMRNAKECDDMACDAFYLNNHEKHRNLYLEHLRNYRALKGKVLSKILLNAKR</sequence>
<reference evidence="1" key="1">
    <citation type="submission" date="2020-05" db="EMBL/GenBank/DDBJ databases">
        <title>The draft genome sequence of Maribacter sp. ANRC-HE7.</title>
        <authorList>
            <person name="Mu L."/>
        </authorList>
    </citation>
    <scope>NUCLEOTIDE SEQUENCE</scope>
    <source>
        <strain evidence="1">ANRC-HE7</strain>
    </source>
</reference>
<evidence type="ECO:0008006" key="3">
    <source>
        <dbReference type="Google" id="ProtNLM"/>
    </source>
</evidence>
<evidence type="ECO:0000313" key="2">
    <source>
        <dbReference type="Proteomes" id="UP001166021"/>
    </source>
</evidence>
<proteinExistence type="predicted"/>
<protein>
    <recommendedName>
        <fullName evidence="3">PH domain-containing protein</fullName>
    </recommendedName>
</protein>
<keyword evidence="2" id="KW-1185">Reference proteome</keyword>
<evidence type="ECO:0000313" key="1">
    <source>
        <dbReference type="EMBL" id="MBD0778404.1"/>
    </source>
</evidence>
<dbReference type="RefSeq" id="WP_188243886.1">
    <property type="nucleotide sequence ID" value="NZ_JABTCF010000006.1"/>
</dbReference>